<name>A0A1G7ITP7_9SPHI</name>
<protein>
    <submittedName>
        <fullName evidence="1">Uncharacterized protein</fullName>
    </submittedName>
</protein>
<evidence type="ECO:0000313" key="2">
    <source>
        <dbReference type="Proteomes" id="UP000199072"/>
    </source>
</evidence>
<dbReference type="STRING" id="1391627.SAMN05216464_113159"/>
<proteinExistence type="predicted"/>
<dbReference type="AlphaFoldDB" id="A0A1G7ITP7"/>
<dbReference type="Proteomes" id="UP000199072">
    <property type="component" value="Unassembled WGS sequence"/>
</dbReference>
<organism evidence="1 2">
    <name type="scientific">Mucilaginibacter pineti</name>
    <dbReference type="NCBI Taxonomy" id="1391627"/>
    <lineage>
        <taxon>Bacteria</taxon>
        <taxon>Pseudomonadati</taxon>
        <taxon>Bacteroidota</taxon>
        <taxon>Sphingobacteriia</taxon>
        <taxon>Sphingobacteriales</taxon>
        <taxon>Sphingobacteriaceae</taxon>
        <taxon>Mucilaginibacter</taxon>
    </lineage>
</organism>
<dbReference type="EMBL" id="FNAI01000013">
    <property type="protein sequence ID" value="SDF16047.1"/>
    <property type="molecule type" value="Genomic_DNA"/>
</dbReference>
<evidence type="ECO:0000313" key="1">
    <source>
        <dbReference type="EMBL" id="SDF16047.1"/>
    </source>
</evidence>
<gene>
    <name evidence="1" type="ORF">SAMN05216464_113159</name>
</gene>
<sequence length="62" mass="7313">MLWTKSDYRDTFTVSRSALMKLSHIRSYMTYHKCIGQLRDFGYISYLPSYHPARGSAIVMLF</sequence>
<accession>A0A1G7ITP7</accession>
<reference evidence="1 2" key="1">
    <citation type="submission" date="2016-10" db="EMBL/GenBank/DDBJ databases">
        <authorList>
            <person name="de Groot N.N."/>
        </authorList>
    </citation>
    <scope>NUCLEOTIDE SEQUENCE [LARGE SCALE GENOMIC DNA]</scope>
    <source>
        <strain evidence="1 2">47C3B</strain>
    </source>
</reference>
<keyword evidence="2" id="KW-1185">Reference proteome</keyword>